<keyword evidence="1" id="KW-0812">Transmembrane</keyword>
<dbReference type="Proteomes" id="UP000815325">
    <property type="component" value="Unassembled WGS sequence"/>
</dbReference>
<reference evidence="2" key="1">
    <citation type="submission" date="2017-08" db="EMBL/GenBank/DDBJ databases">
        <authorList>
            <person name="Polle J.E."/>
            <person name="Barry K."/>
            <person name="Cushman J."/>
            <person name="Schmutz J."/>
            <person name="Tran D."/>
            <person name="Hathwaick L.T."/>
            <person name="Yim W.C."/>
            <person name="Jenkins J."/>
            <person name="Mckie-Krisberg Z.M."/>
            <person name="Prochnik S."/>
            <person name="Lindquist E."/>
            <person name="Dockter R.B."/>
            <person name="Adam C."/>
            <person name="Molina H."/>
            <person name="Bunkerborg J."/>
            <person name="Jin E."/>
            <person name="Buchheim M."/>
            <person name="Magnuson J."/>
        </authorList>
    </citation>
    <scope>NUCLEOTIDE SEQUENCE</scope>
    <source>
        <strain evidence="2">CCAP 19/18</strain>
    </source>
</reference>
<evidence type="ECO:0000313" key="3">
    <source>
        <dbReference type="Proteomes" id="UP000815325"/>
    </source>
</evidence>
<feature type="transmembrane region" description="Helical" evidence="1">
    <location>
        <begin position="185"/>
        <end position="207"/>
    </location>
</feature>
<evidence type="ECO:0000313" key="2">
    <source>
        <dbReference type="EMBL" id="KAF5831625.1"/>
    </source>
</evidence>
<organism evidence="2 3">
    <name type="scientific">Dunaliella salina</name>
    <name type="common">Green alga</name>
    <name type="synonym">Protococcus salinus</name>
    <dbReference type="NCBI Taxonomy" id="3046"/>
    <lineage>
        <taxon>Eukaryota</taxon>
        <taxon>Viridiplantae</taxon>
        <taxon>Chlorophyta</taxon>
        <taxon>core chlorophytes</taxon>
        <taxon>Chlorophyceae</taxon>
        <taxon>CS clade</taxon>
        <taxon>Chlamydomonadales</taxon>
        <taxon>Dunaliellaceae</taxon>
        <taxon>Dunaliella</taxon>
    </lineage>
</organism>
<dbReference type="InterPro" id="IPR016605">
    <property type="entry name" value="Transptr_NO3_Nar2"/>
</dbReference>
<protein>
    <submittedName>
        <fullName evidence="2">Uncharacterized protein</fullName>
    </submittedName>
</protein>
<keyword evidence="1" id="KW-1133">Transmembrane helix</keyword>
<keyword evidence="3" id="KW-1185">Reference proteome</keyword>
<dbReference type="Pfam" id="PF16974">
    <property type="entry name" value="NAR2"/>
    <property type="match status" value="1"/>
</dbReference>
<sequence>MLRSSTEFHGFDCSVQDYRKGEYSEDACNAPPIKDNSADVIQVVASLADSSPSAAVQCQVQGDEFSEDNRTPTKSSTPNKIEARMCYSKVAYDERPWRKKNKPYPSLSLNCPWLVQKVDIDSINADGQWVMTKFFDDFDEVPSATYFIMVHALTDVDGDSTVCAFSSTEEKAYLMTEVDMGRTPGVIAAATVFSIFSIVFLVVYTAADTIWYNKTGKGLTFGVA</sequence>
<gene>
    <name evidence="2" type="ORF">DUNSADRAFT_12785</name>
</gene>
<dbReference type="EMBL" id="MU069933">
    <property type="protein sequence ID" value="KAF5831625.1"/>
    <property type="molecule type" value="Genomic_DNA"/>
</dbReference>
<proteinExistence type="predicted"/>
<name>A0ABQ7GAK8_DUNSA</name>
<evidence type="ECO:0000256" key="1">
    <source>
        <dbReference type="SAM" id="Phobius"/>
    </source>
</evidence>
<comment type="caution">
    <text evidence="2">The sequence shown here is derived from an EMBL/GenBank/DDBJ whole genome shotgun (WGS) entry which is preliminary data.</text>
</comment>
<accession>A0ABQ7GAK8</accession>
<keyword evidence="1" id="KW-0472">Membrane</keyword>